<dbReference type="GO" id="GO:0006826">
    <property type="term" value="P:iron ion transport"/>
    <property type="evidence" value="ECO:0007669"/>
    <property type="project" value="TreeGrafter"/>
</dbReference>
<dbReference type="GO" id="GO:0005507">
    <property type="term" value="F:copper ion binding"/>
    <property type="evidence" value="ECO:0007669"/>
    <property type="project" value="InterPro"/>
</dbReference>
<dbReference type="SUPFAM" id="SSF49503">
    <property type="entry name" value="Cupredoxins"/>
    <property type="match status" value="1"/>
</dbReference>
<dbReference type="PROSITE" id="PS00080">
    <property type="entry name" value="MULTICOPPER_OXIDASE2"/>
    <property type="match status" value="1"/>
</dbReference>
<evidence type="ECO:0000259" key="2">
    <source>
        <dbReference type="Pfam" id="PF07731"/>
    </source>
</evidence>
<dbReference type="GO" id="GO:0016491">
    <property type="term" value="F:oxidoreductase activity"/>
    <property type="evidence" value="ECO:0007669"/>
    <property type="project" value="InterPro"/>
</dbReference>
<dbReference type="InterPro" id="IPR011706">
    <property type="entry name" value="Cu-oxidase_C"/>
</dbReference>
<dbReference type="InterPro" id="IPR008972">
    <property type="entry name" value="Cupredoxin"/>
</dbReference>
<keyword evidence="1" id="KW-0479">Metal-binding</keyword>
<gene>
    <name evidence="3" type="ORF">FSP39_011260</name>
</gene>
<keyword evidence="4" id="KW-1185">Reference proteome</keyword>
<dbReference type="PANTHER" id="PTHR11709:SF232">
    <property type="entry name" value="STRAW, ISOFORM G"/>
    <property type="match status" value="1"/>
</dbReference>
<name>A0AA88XLZ3_PINIB</name>
<feature type="domain" description="Plastocyanin-like" evidence="2">
    <location>
        <begin position="1"/>
        <end position="113"/>
    </location>
</feature>
<comment type="caution">
    <text evidence="3">The sequence shown here is derived from an EMBL/GenBank/DDBJ whole genome shotgun (WGS) entry which is preliminary data.</text>
</comment>
<proteinExistence type="predicted"/>
<dbReference type="InterPro" id="IPR002355">
    <property type="entry name" value="Cu_oxidase_Cu_BS"/>
</dbReference>
<sequence length="166" mass="18745">MAHPIHLHGYTFHVLKVAYPSYEPGNGTVSKINPDILYSADFSSQQWRDSSWHDDSVPGLNLFDPPLKDTITIPKQGYVVIRFRADNPGFWFMHCHLEVHTQLGMGLVLQVGEPEDLPPVPIGFPLCGLINGKASHQRSSYSNAIHLHIFSNQFHLTLPSLNIKYF</sequence>
<dbReference type="Gene3D" id="2.60.40.420">
    <property type="entry name" value="Cupredoxins - blue copper proteins"/>
    <property type="match status" value="1"/>
</dbReference>
<organism evidence="3 4">
    <name type="scientific">Pinctada imbricata</name>
    <name type="common">Atlantic pearl-oyster</name>
    <name type="synonym">Pinctada martensii</name>
    <dbReference type="NCBI Taxonomy" id="66713"/>
    <lineage>
        <taxon>Eukaryota</taxon>
        <taxon>Metazoa</taxon>
        <taxon>Spiralia</taxon>
        <taxon>Lophotrochozoa</taxon>
        <taxon>Mollusca</taxon>
        <taxon>Bivalvia</taxon>
        <taxon>Autobranchia</taxon>
        <taxon>Pteriomorphia</taxon>
        <taxon>Pterioida</taxon>
        <taxon>Pterioidea</taxon>
        <taxon>Pteriidae</taxon>
        <taxon>Pinctada</taxon>
    </lineage>
</organism>
<dbReference type="InterPro" id="IPR045087">
    <property type="entry name" value="Cu-oxidase_fam"/>
</dbReference>
<evidence type="ECO:0000256" key="1">
    <source>
        <dbReference type="ARBA" id="ARBA00022723"/>
    </source>
</evidence>
<evidence type="ECO:0000313" key="4">
    <source>
        <dbReference type="Proteomes" id="UP001186944"/>
    </source>
</evidence>
<accession>A0AA88XLZ3</accession>
<dbReference type="Pfam" id="PF07731">
    <property type="entry name" value="Cu-oxidase_2"/>
    <property type="match status" value="1"/>
</dbReference>
<dbReference type="GO" id="GO:0005886">
    <property type="term" value="C:plasma membrane"/>
    <property type="evidence" value="ECO:0007669"/>
    <property type="project" value="TreeGrafter"/>
</dbReference>
<dbReference type="EMBL" id="VSWD01000011">
    <property type="protein sequence ID" value="KAK3087832.1"/>
    <property type="molecule type" value="Genomic_DNA"/>
</dbReference>
<dbReference type="AlphaFoldDB" id="A0AA88XLZ3"/>
<evidence type="ECO:0000313" key="3">
    <source>
        <dbReference type="EMBL" id="KAK3087832.1"/>
    </source>
</evidence>
<protein>
    <recommendedName>
        <fullName evidence="2">Plastocyanin-like domain-containing protein</fullName>
    </recommendedName>
</protein>
<reference evidence="3" key="1">
    <citation type="submission" date="2019-08" db="EMBL/GenBank/DDBJ databases">
        <title>The improved chromosome-level genome for the pearl oyster Pinctada fucata martensii using PacBio sequencing and Hi-C.</title>
        <authorList>
            <person name="Zheng Z."/>
        </authorList>
    </citation>
    <scope>NUCLEOTIDE SEQUENCE</scope>
    <source>
        <strain evidence="3">ZZ-2019</strain>
        <tissue evidence="3">Adductor muscle</tissue>
    </source>
</reference>
<dbReference type="CDD" id="cd13905">
    <property type="entry name" value="CuRO_3_tcLLC2_insect_like"/>
    <property type="match status" value="1"/>
</dbReference>
<dbReference type="PANTHER" id="PTHR11709">
    <property type="entry name" value="MULTI-COPPER OXIDASE"/>
    <property type="match status" value="1"/>
</dbReference>
<dbReference type="Proteomes" id="UP001186944">
    <property type="component" value="Unassembled WGS sequence"/>
</dbReference>